<sequence length="39" mass="4470">MIFFSISIDYTLRAAPISSATVRKQVVNTHERRSDKISM</sequence>
<reference evidence="2" key="1">
    <citation type="journal article" date="2011" name="Nat. Commun.">
        <title>Effector diversification within compartments of the Leptosphaeria maculans genome affected by Repeat-Induced Point mutations.</title>
        <authorList>
            <person name="Rouxel T."/>
            <person name="Grandaubert J."/>
            <person name="Hane J.K."/>
            <person name="Hoede C."/>
            <person name="van de Wouw A.P."/>
            <person name="Couloux A."/>
            <person name="Dominguez V."/>
            <person name="Anthouard V."/>
            <person name="Bally P."/>
            <person name="Bourras S."/>
            <person name="Cozijnsen A.J."/>
            <person name="Ciuffetti L.M."/>
            <person name="Degrave A."/>
            <person name="Dilmaghani A."/>
            <person name="Duret L."/>
            <person name="Fudal I."/>
            <person name="Goodwin S.B."/>
            <person name="Gout L."/>
            <person name="Glaser N."/>
            <person name="Linglin J."/>
            <person name="Kema G.H.J."/>
            <person name="Lapalu N."/>
            <person name="Lawrence C.B."/>
            <person name="May K."/>
            <person name="Meyer M."/>
            <person name="Ollivier B."/>
            <person name="Poulain J."/>
            <person name="Schoch C.L."/>
            <person name="Simon A."/>
            <person name="Spatafora J.W."/>
            <person name="Stachowiak A."/>
            <person name="Turgeon B.G."/>
            <person name="Tyler B.M."/>
            <person name="Vincent D."/>
            <person name="Weissenbach J."/>
            <person name="Amselem J."/>
            <person name="Quesneville H."/>
            <person name="Oliver R.P."/>
            <person name="Wincker P."/>
            <person name="Balesdent M.-H."/>
            <person name="Howlett B.J."/>
        </authorList>
    </citation>
    <scope>NUCLEOTIDE SEQUENCE [LARGE SCALE GENOMIC DNA]</scope>
    <source>
        <strain evidence="2">JN3 / isolate v23.1.3 / race Av1-4-5-6-7-8</strain>
    </source>
</reference>
<evidence type="ECO:0000313" key="2">
    <source>
        <dbReference type="Proteomes" id="UP000002668"/>
    </source>
</evidence>
<accession>E5A952</accession>
<gene>
    <name evidence="1" type="ORF">LEMA_uP013230.1</name>
</gene>
<dbReference type="VEuPathDB" id="FungiDB:LEMA_uP013230.1"/>
<proteinExistence type="predicted"/>
<dbReference type="Proteomes" id="UP000002668">
    <property type="component" value="Genome"/>
</dbReference>
<dbReference type="InParanoid" id="E5A952"/>
<dbReference type="EMBL" id="FP929138">
    <property type="protein sequence ID" value="CBY00193.1"/>
    <property type="molecule type" value="Genomic_DNA"/>
</dbReference>
<organism evidence="2">
    <name type="scientific">Leptosphaeria maculans (strain JN3 / isolate v23.1.3 / race Av1-4-5-6-7-8)</name>
    <name type="common">Blackleg fungus</name>
    <name type="synonym">Phoma lingam</name>
    <dbReference type="NCBI Taxonomy" id="985895"/>
    <lineage>
        <taxon>Eukaryota</taxon>
        <taxon>Fungi</taxon>
        <taxon>Dikarya</taxon>
        <taxon>Ascomycota</taxon>
        <taxon>Pezizomycotina</taxon>
        <taxon>Dothideomycetes</taxon>
        <taxon>Pleosporomycetidae</taxon>
        <taxon>Pleosporales</taxon>
        <taxon>Pleosporineae</taxon>
        <taxon>Leptosphaeriaceae</taxon>
        <taxon>Plenodomus</taxon>
        <taxon>Plenodomus lingam/Leptosphaeria maculans species complex</taxon>
    </lineage>
</organism>
<protein>
    <submittedName>
        <fullName evidence="1">Predicted protein</fullName>
    </submittedName>
</protein>
<evidence type="ECO:0000313" key="1">
    <source>
        <dbReference type="EMBL" id="CBY00193.1"/>
    </source>
</evidence>
<dbReference type="HOGENOM" id="CLU_3320184_0_0_1"/>
<name>E5A952_LEPMJ</name>
<dbReference type="AlphaFoldDB" id="E5A952"/>
<keyword evidence="2" id="KW-1185">Reference proteome</keyword>